<dbReference type="SMART" id="SM00856">
    <property type="entry name" value="PMEI"/>
    <property type="match status" value="1"/>
</dbReference>
<dbReference type="GO" id="GO:0045490">
    <property type="term" value="P:pectin catabolic process"/>
    <property type="evidence" value="ECO:0007669"/>
    <property type="project" value="UniProtKB-UniRule"/>
</dbReference>
<dbReference type="OrthoDB" id="2019149at2759"/>
<dbReference type="Proteomes" id="UP000012960">
    <property type="component" value="Unplaced"/>
</dbReference>
<dbReference type="FunFam" id="2.160.20.10:FF:000001">
    <property type="entry name" value="Pectinesterase"/>
    <property type="match status" value="1"/>
</dbReference>
<keyword evidence="13" id="KW-0812">Transmembrane</keyword>
<dbReference type="GO" id="GO:0042545">
    <property type="term" value="P:cell wall modification"/>
    <property type="evidence" value="ECO:0007669"/>
    <property type="project" value="UniProtKB-UniRule"/>
</dbReference>
<evidence type="ECO:0000313" key="16">
    <source>
        <dbReference type="EnsemblPlants" id="Ma10_p02970.1"/>
    </source>
</evidence>
<reference evidence="15" key="1">
    <citation type="submission" date="2021-03" db="EMBL/GenBank/DDBJ databases">
        <authorList>
            <consortium name="Genoscope - CEA"/>
            <person name="William W."/>
        </authorList>
    </citation>
    <scope>NUCLEOTIDE SEQUENCE</scope>
    <source>
        <strain evidence="15">Doubled-haploid Pahang</strain>
    </source>
</reference>
<feature type="domain" description="Pectinesterase inhibitor" evidence="14">
    <location>
        <begin position="75"/>
        <end position="223"/>
    </location>
</feature>
<sequence>MSAFQDFGPLSERRRAERQQIKRKRLMIAGATTSVVLVLAVVGVVVQYKANGPSDSGDSDGSSASGGSASKRAFHTSSAIQVMCSSTDYESACQSSLKKFVNESSKPKDLVRAAVSALVDEVGMAFNKSDSIKSDDPSVKDAVGICKEMHRYAVNDLAKVLSTIDAHHLDKLPEQVHELKNWLSAVAASQQTCIEGFPEGDLKTKMQTAMTSAKQITSNALAIVGKMSSFLSLLHVSGFHRRLLEAEPVEPAYHEDGAPSWVSDSDRRILLSKATKQLTPNVTVAKDGSGDFTTISDALAKIPKNYDGRYVIHVKEGVYEETVLVDNYMVNVTMYGDGSRKTVVAGSKNFIDGVKTFNTATFAAVADGFVAIAMGFQNTAGAAKHQAVALRVQSDRAIFLNCRMEGYQDTLYAHSHRQFYRGCLISGTIDFIFGDASAVFQNCIMTVRRPLDNQQNIVLAQGRNIPQEDTGFIVQKCRFVADDALVPDVAKIPSYLARPWQEYSHTVIMESDIGSFIHPDGYTPWSGDFALATLSYREYNNKGPGADTSKRVNWPGFKVIGQNEAKAYTIAPFIQGDDWIPKTGTPVRLGLYGQ</sequence>
<dbReference type="SUPFAM" id="SSF51126">
    <property type="entry name" value="Pectin lyase-like"/>
    <property type="match status" value="1"/>
</dbReference>
<keyword evidence="17" id="KW-1185">Reference proteome</keyword>
<dbReference type="Pfam" id="PF01095">
    <property type="entry name" value="Pectinesterase"/>
    <property type="match status" value="1"/>
</dbReference>
<organism evidence="16 17">
    <name type="scientific">Musa acuminata subsp. malaccensis</name>
    <name type="common">Wild banana</name>
    <name type="synonym">Musa malaccensis</name>
    <dbReference type="NCBI Taxonomy" id="214687"/>
    <lineage>
        <taxon>Eukaryota</taxon>
        <taxon>Viridiplantae</taxon>
        <taxon>Streptophyta</taxon>
        <taxon>Embryophyta</taxon>
        <taxon>Tracheophyta</taxon>
        <taxon>Spermatophyta</taxon>
        <taxon>Magnoliopsida</taxon>
        <taxon>Liliopsida</taxon>
        <taxon>Zingiberales</taxon>
        <taxon>Musaceae</taxon>
        <taxon>Musa</taxon>
    </lineage>
</organism>
<evidence type="ECO:0000256" key="9">
    <source>
        <dbReference type="ARBA" id="ARBA00047928"/>
    </source>
</evidence>
<dbReference type="EMBL" id="HG996476">
    <property type="protein sequence ID" value="CAG1852405.1"/>
    <property type="molecule type" value="Genomic_DNA"/>
</dbReference>
<dbReference type="Gramene" id="Ma10_t02970.1">
    <property type="protein sequence ID" value="Ma10_p02970.1"/>
    <property type="gene ID" value="Ma10_g02970"/>
</dbReference>
<evidence type="ECO:0000256" key="6">
    <source>
        <dbReference type="ARBA" id="ARBA00023085"/>
    </source>
</evidence>
<keyword evidence="5 12" id="KW-0378">Hydrolase</keyword>
<feature type="transmembrane region" description="Helical" evidence="13">
    <location>
        <begin position="26"/>
        <end position="46"/>
    </location>
</feature>
<dbReference type="FunFam" id="1.20.140.40:FF:000001">
    <property type="entry name" value="Pectinesterase"/>
    <property type="match status" value="1"/>
</dbReference>
<dbReference type="InterPro" id="IPR000070">
    <property type="entry name" value="Pectinesterase_cat"/>
</dbReference>
<keyword evidence="7" id="KW-1015">Disulfide bond</keyword>
<dbReference type="PANTHER" id="PTHR31707">
    <property type="entry name" value="PECTINESTERASE"/>
    <property type="match status" value="1"/>
</dbReference>
<comment type="pathway">
    <text evidence="1 12">Glycan metabolism; pectin degradation; 2-dehydro-3-deoxy-D-gluconate from pectin: step 1/5.</text>
</comment>
<evidence type="ECO:0000256" key="8">
    <source>
        <dbReference type="ARBA" id="ARBA00023180"/>
    </source>
</evidence>
<evidence type="ECO:0000256" key="10">
    <source>
        <dbReference type="ARBA" id="ARBA00057335"/>
    </source>
</evidence>
<evidence type="ECO:0000313" key="15">
    <source>
        <dbReference type="EMBL" id="CAG1852405.1"/>
    </source>
</evidence>
<dbReference type="InterPro" id="IPR035513">
    <property type="entry name" value="Invertase/methylesterase_inhib"/>
</dbReference>
<dbReference type="UniPathway" id="UPA00545">
    <property type="reaction ID" value="UER00823"/>
</dbReference>
<keyword evidence="6 12" id="KW-0063">Aspartyl esterase</keyword>
<dbReference type="AlphaFoldDB" id="A0A804KRZ6"/>
<evidence type="ECO:0000256" key="1">
    <source>
        <dbReference type="ARBA" id="ARBA00005184"/>
    </source>
</evidence>
<dbReference type="InterPro" id="IPR012334">
    <property type="entry name" value="Pectin_lyas_fold"/>
</dbReference>
<evidence type="ECO:0000256" key="4">
    <source>
        <dbReference type="ARBA" id="ARBA00013229"/>
    </source>
</evidence>
<dbReference type="NCBIfam" id="TIGR01614">
    <property type="entry name" value="PME_inhib"/>
    <property type="match status" value="1"/>
</dbReference>
<dbReference type="InterPro" id="IPR011050">
    <property type="entry name" value="Pectin_lyase_fold/virulence"/>
</dbReference>
<evidence type="ECO:0000313" key="17">
    <source>
        <dbReference type="Proteomes" id="UP000012960"/>
    </source>
</evidence>
<comment type="function">
    <text evidence="10">Acts in the modification of cell walls via demethylesterification of cell wall pectin.</text>
</comment>
<evidence type="ECO:0000256" key="13">
    <source>
        <dbReference type="SAM" id="Phobius"/>
    </source>
</evidence>
<dbReference type="CDD" id="cd15798">
    <property type="entry name" value="PMEI-like_3"/>
    <property type="match status" value="1"/>
</dbReference>
<dbReference type="PROSITE" id="PS00503">
    <property type="entry name" value="PECTINESTERASE_2"/>
    <property type="match status" value="1"/>
</dbReference>
<dbReference type="EC" id="3.1.1.11" evidence="4 12"/>
<evidence type="ECO:0000256" key="5">
    <source>
        <dbReference type="ARBA" id="ARBA00022801"/>
    </source>
</evidence>
<protein>
    <recommendedName>
        <fullName evidence="4 12">Pectinesterase</fullName>
        <ecNumber evidence="4 12">3.1.1.11</ecNumber>
    </recommendedName>
</protein>
<keyword evidence="13" id="KW-1133">Transmembrane helix</keyword>
<comment type="similarity">
    <text evidence="2">In the N-terminal section; belongs to the PMEI family.</text>
</comment>
<evidence type="ECO:0000256" key="12">
    <source>
        <dbReference type="RuleBase" id="RU000589"/>
    </source>
</evidence>
<comment type="similarity">
    <text evidence="3">In the C-terminal section; belongs to the pectinesterase family.</text>
</comment>
<keyword evidence="8" id="KW-0325">Glycoprotein</keyword>
<gene>
    <name evidence="15" type="ORF">GSMUA_306310.1</name>
</gene>
<accession>A0A804KRZ6</accession>
<keyword evidence="13" id="KW-0472">Membrane</keyword>
<proteinExistence type="inferred from homology"/>
<reference evidence="16" key="2">
    <citation type="submission" date="2021-05" db="UniProtKB">
        <authorList>
            <consortium name="EnsemblPlants"/>
        </authorList>
    </citation>
    <scope>IDENTIFICATION</scope>
    <source>
        <strain evidence="16">subsp. malaccensis</strain>
    </source>
</reference>
<dbReference type="EnsemblPlants" id="Ma10_t02970.1">
    <property type="protein sequence ID" value="Ma10_p02970.1"/>
    <property type="gene ID" value="Ma10_g02970"/>
</dbReference>
<dbReference type="GO" id="GO:0046910">
    <property type="term" value="F:pectinesterase inhibitor activity"/>
    <property type="evidence" value="ECO:0000318"/>
    <property type="project" value="GO_Central"/>
</dbReference>
<dbReference type="Pfam" id="PF04043">
    <property type="entry name" value="PMEI"/>
    <property type="match status" value="1"/>
</dbReference>
<dbReference type="KEGG" id="mus:103973470"/>
<evidence type="ECO:0000256" key="7">
    <source>
        <dbReference type="ARBA" id="ARBA00023157"/>
    </source>
</evidence>
<dbReference type="OMA" id="VHNCKIA"/>
<evidence type="ECO:0000256" key="11">
    <source>
        <dbReference type="PROSITE-ProRule" id="PRU10040"/>
    </source>
</evidence>
<dbReference type="InterPro" id="IPR006501">
    <property type="entry name" value="Pectinesterase_inhib_dom"/>
</dbReference>
<dbReference type="Gene3D" id="1.20.140.40">
    <property type="entry name" value="Invertase/pectin methylesterase inhibitor family protein"/>
    <property type="match status" value="1"/>
</dbReference>
<dbReference type="InterPro" id="IPR033131">
    <property type="entry name" value="Pectinesterase_Asp_AS"/>
</dbReference>
<evidence type="ECO:0000256" key="3">
    <source>
        <dbReference type="ARBA" id="ARBA00007786"/>
    </source>
</evidence>
<evidence type="ECO:0000256" key="2">
    <source>
        <dbReference type="ARBA" id="ARBA00006027"/>
    </source>
</evidence>
<feature type="active site" evidence="11">
    <location>
        <position position="430"/>
    </location>
</feature>
<name>A0A804KRZ6_MUSAM</name>
<dbReference type="Gene3D" id="2.160.20.10">
    <property type="entry name" value="Single-stranded right-handed beta-helix, Pectin lyase-like"/>
    <property type="match status" value="1"/>
</dbReference>
<comment type="catalytic activity">
    <reaction evidence="9 12">
        <text>[(1-&gt;4)-alpha-D-galacturonosyl methyl ester](n) + n H2O = [(1-&gt;4)-alpha-D-galacturonosyl](n) + n methanol + n H(+)</text>
        <dbReference type="Rhea" id="RHEA:22380"/>
        <dbReference type="Rhea" id="RHEA-COMP:14570"/>
        <dbReference type="Rhea" id="RHEA-COMP:14573"/>
        <dbReference type="ChEBI" id="CHEBI:15377"/>
        <dbReference type="ChEBI" id="CHEBI:15378"/>
        <dbReference type="ChEBI" id="CHEBI:17790"/>
        <dbReference type="ChEBI" id="CHEBI:140522"/>
        <dbReference type="ChEBI" id="CHEBI:140523"/>
        <dbReference type="EC" id="3.1.1.11"/>
    </reaction>
</comment>
<dbReference type="InParanoid" id="A0A804KRZ6"/>
<evidence type="ECO:0000259" key="14">
    <source>
        <dbReference type="SMART" id="SM00856"/>
    </source>
</evidence>
<dbReference type="SUPFAM" id="SSF101148">
    <property type="entry name" value="Plant invertase/pectin methylesterase inhibitor"/>
    <property type="match status" value="1"/>
</dbReference>
<dbReference type="GO" id="GO:0030599">
    <property type="term" value="F:pectinesterase activity"/>
    <property type="evidence" value="ECO:0000318"/>
    <property type="project" value="GO_Central"/>
</dbReference>